<protein>
    <recommendedName>
        <fullName evidence="10">Thiamine pyrimidine synthase</fullName>
    </recommendedName>
</protein>
<comment type="subunit">
    <text evidence="4">Homodimer.</text>
</comment>
<dbReference type="PROSITE" id="PS51257">
    <property type="entry name" value="PROKAR_LIPOPROTEIN"/>
    <property type="match status" value="1"/>
</dbReference>
<evidence type="ECO:0000256" key="9">
    <source>
        <dbReference type="ARBA" id="ARBA00023004"/>
    </source>
</evidence>
<comment type="function">
    <text evidence="1">Responsible for the formation of the pyrimidine heterocycle in the thiamine biosynthesis pathway. Catalyzes the formation of hydroxymethylpyrimidine phosphate (HMP-P) from histidine and pyridoxal phosphate (PLP). The protein uses PLP and the active site histidine to form HMP-P, generating an inactive enzyme. The enzyme can only undergo a single turnover, which suggests it is a suicide enzyme.</text>
</comment>
<evidence type="ECO:0000256" key="1">
    <source>
        <dbReference type="ARBA" id="ARBA00003469"/>
    </source>
</evidence>
<proteinExistence type="inferred from homology"/>
<keyword evidence="5" id="KW-0808">Transferase</keyword>
<dbReference type="Proteomes" id="UP000198504">
    <property type="component" value="Unassembled WGS sequence"/>
</dbReference>
<comment type="similarity">
    <text evidence="3">Belongs to the NMT1/THI5 family.</text>
</comment>
<gene>
    <name evidence="14" type="ORF">SAMN05421756_11370</name>
</gene>
<dbReference type="SUPFAM" id="SSF53850">
    <property type="entry name" value="Periplasmic binding protein-like II"/>
    <property type="match status" value="1"/>
</dbReference>
<keyword evidence="7" id="KW-0663">Pyridoxal phosphate</keyword>
<evidence type="ECO:0000256" key="4">
    <source>
        <dbReference type="ARBA" id="ARBA00011738"/>
    </source>
</evidence>
<comment type="pathway">
    <text evidence="2">Cofactor biosynthesis; thiamine diphosphate biosynthesis.</text>
</comment>
<evidence type="ECO:0000256" key="7">
    <source>
        <dbReference type="ARBA" id="ARBA00022898"/>
    </source>
</evidence>
<feature type="signal peptide" evidence="12">
    <location>
        <begin position="1"/>
        <end position="21"/>
    </location>
</feature>
<feature type="chain" id="PRO_5039685436" description="Thiamine pyrimidine synthase" evidence="12">
    <location>
        <begin position="22"/>
        <end position="340"/>
    </location>
</feature>
<dbReference type="PANTHER" id="PTHR31528:SF1">
    <property type="entry name" value="4-AMINO-5-HYDROXYMETHYL-2-METHYLPYRIMIDINE PHOSPHATE SYNTHASE THI11-RELATED"/>
    <property type="match status" value="1"/>
</dbReference>
<organism evidence="14 15">
    <name type="scientific">Microlunatus flavus</name>
    <dbReference type="NCBI Taxonomy" id="1036181"/>
    <lineage>
        <taxon>Bacteria</taxon>
        <taxon>Bacillati</taxon>
        <taxon>Actinomycetota</taxon>
        <taxon>Actinomycetes</taxon>
        <taxon>Propionibacteriales</taxon>
        <taxon>Propionibacteriaceae</taxon>
        <taxon>Microlunatus</taxon>
    </lineage>
</organism>
<evidence type="ECO:0000256" key="6">
    <source>
        <dbReference type="ARBA" id="ARBA00022723"/>
    </source>
</evidence>
<accession>A0A1H9NBQ9</accession>
<keyword evidence="15" id="KW-1185">Reference proteome</keyword>
<comment type="catalytic activity">
    <reaction evidence="11">
        <text>N(6)-(pyridoxal phosphate)-L-lysyl-[4-amino-5-hydroxymethyl-2-methylpyrimidine phosphate synthase] + L-histidyl-[4-amino-5-hydroxymethyl-2-methylpyrimidine phosphate synthase] + 2 Fe(3+) + 4 H2O = L-lysyl-[4-amino-5-hydroxymethyl-2-methylpyrimidine phosphate synthase] + (2S)-2-amino-5-hydroxy-4-oxopentanoyl-[4-amino-5-hydroxymethyl-2-methylpyrimidine phosphate synthase] + 4-amino-2-methyl-5-(phosphooxymethyl)pyrimidine + 3-oxopropanoate + 2 Fe(2+) + 2 H(+)</text>
        <dbReference type="Rhea" id="RHEA:65756"/>
        <dbReference type="Rhea" id="RHEA-COMP:16892"/>
        <dbReference type="Rhea" id="RHEA-COMP:16893"/>
        <dbReference type="Rhea" id="RHEA-COMP:16894"/>
        <dbReference type="Rhea" id="RHEA-COMP:16895"/>
        <dbReference type="ChEBI" id="CHEBI:15377"/>
        <dbReference type="ChEBI" id="CHEBI:15378"/>
        <dbReference type="ChEBI" id="CHEBI:29033"/>
        <dbReference type="ChEBI" id="CHEBI:29034"/>
        <dbReference type="ChEBI" id="CHEBI:29969"/>
        <dbReference type="ChEBI" id="CHEBI:29979"/>
        <dbReference type="ChEBI" id="CHEBI:33190"/>
        <dbReference type="ChEBI" id="CHEBI:58354"/>
        <dbReference type="ChEBI" id="CHEBI:143915"/>
        <dbReference type="ChEBI" id="CHEBI:157692"/>
    </reaction>
    <physiologicalReaction direction="left-to-right" evidence="11">
        <dbReference type="Rhea" id="RHEA:65757"/>
    </physiologicalReaction>
</comment>
<evidence type="ECO:0000313" key="15">
    <source>
        <dbReference type="Proteomes" id="UP000198504"/>
    </source>
</evidence>
<reference evidence="15" key="1">
    <citation type="submission" date="2016-10" db="EMBL/GenBank/DDBJ databases">
        <authorList>
            <person name="Varghese N."/>
            <person name="Submissions S."/>
        </authorList>
    </citation>
    <scope>NUCLEOTIDE SEQUENCE [LARGE SCALE GENOMIC DNA]</scope>
    <source>
        <strain evidence="15">CGMCC 4.6856</strain>
    </source>
</reference>
<dbReference type="GO" id="GO:0046872">
    <property type="term" value="F:metal ion binding"/>
    <property type="evidence" value="ECO:0007669"/>
    <property type="project" value="UniProtKB-KW"/>
</dbReference>
<evidence type="ECO:0000256" key="11">
    <source>
        <dbReference type="ARBA" id="ARBA00048179"/>
    </source>
</evidence>
<evidence type="ECO:0000256" key="3">
    <source>
        <dbReference type="ARBA" id="ARBA00009406"/>
    </source>
</evidence>
<dbReference type="Pfam" id="PF09084">
    <property type="entry name" value="NMT1"/>
    <property type="match status" value="1"/>
</dbReference>
<dbReference type="GO" id="GO:0009228">
    <property type="term" value="P:thiamine biosynthetic process"/>
    <property type="evidence" value="ECO:0007669"/>
    <property type="project" value="UniProtKB-KW"/>
</dbReference>
<keyword evidence="9" id="KW-0408">Iron</keyword>
<evidence type="ECO:0000256" key="12">
    <source>
        <dbReference type="SAM" id="SignalP"/>
    </source>
</evidence>
<dbReference type="OrthoDB" id="174578at2"/>
<dbReference type="AlphaFoldDB" id="A0A1H9NBQ9"/>
<evidence type="ECO:0000256" key="10">
    <source>
        <dbReference type="ARBA" id="ARBA00033171"/>
    </source>
</evidence>
<dbReference type="STRING" id="1036181.SAMN05421756_11370"/>
<name>A0A1H9NBQ9_9ACTN</name>
<dbReference type="EMBL" id="FOFA01000013">
    <property type="protein sequence ID" value="SER33372.1"/>
    <property type="molecule type" value="Genomic_DNA"/>
</dbReference>
<evidence type="ECO:0000256" key="2">
    <source>
        <dbReference type="ARBA" id="ARBA00004948"/>
    </source>
</evidence>
<dbReference type="PROSITE" id="PS51318">
    <property type="entry name" value="TAT"/>
    <property type="match status" value="1"/>
</dbReference>
<dbReference type="InterPro" id="IPR027939">
    <property type="entry name" value="NMT1/THI5"/>
</dbReference>
<keyword evidence="12" id="KW-0732">Signal</keyword>
<dbReference type="InterPro" id="IPR006311">
    <property type="entry name" value="TAT_signal"/>
</dbReference>
<dbReference type="InterPro" id="IPR015168">
    <property type="entry name" value="SsuA/THI5"/>
</dbReference>
<keyword evidence="6" id="KW-0479">Metal-binding</keyword>
<feature type="domain" description="SsuA/THI5-like" evidence="13">
    <location>
        <begin position="51"/>
        <end position="259"/>
    </location>
</feature>
<evidence type="ECO:0000313" key="14">
    <source>
        <dbReference type="EMBL" id="SER33372.1"/>
    </source>
</evidence>
<keyword evidence="8" id="KW-0784">Thiamine biosynthesis</keyword>
<dbReference type="Gene3D" id="3.40.190.10">
    <property type="entry name" value="Periplasmic binding protein-like II"/>
    <property type="match status" value="2"/>
</dbReference>
<dbReference type="PANTHER" id="PTHR31528">
    <property type="entry name" value="4-AMINO-5-HYDROXYMETHYL-2-METHYLPYRIMIDINE PHOSPHATE SYNTHASE THI11-RELATED"/>
    <property type="match status" value="1"/>
</dbReference>
<sequence length="340" mass="35261">MHRRAFLSAGAGLALSAPLLAACGSSSSAAPAASSSGGTTALSYQLSWIKNFQFAGEYVADSKGYYSDAGLAVDLLAGGPSVATDAVAESGKALVSQSSPDFTANAVAAGAQLKIIGASYQKSPFSIISMAKPITSPADLAGKKIGIQAVNQVAWDAFLALSKIDKGTFTQVPVQHDLTPLVSGEVDGFWGYSNDDAVQLRQKGHDITVMLLADHGYLLPTGTYTVRVDSLSDPAKRAQVVAFMKADLKGWQDAIDDPALGAKLAVETYGKDNGLDLDAQTASCKASNDLMITDETKANGLFTMSEALIAESVRTLAAGGITASTDLFDMSVLQEIHAAR</sequence>
<evidence type="ECO:0000256" key="8">
    <source>
        <dbReference type="ARBA" id="ARBA00022977"/>
    </source>
</evidence>
<evidence type="ECO:0000259" key="13">
    <source>
        <dbReference type="Pfam" id="PF09084"/>
    </source>
</evidence>
<dbReference type="RefSeq" id="WP_091186705.1">
    <property type="nucleotide sequence ID" value="NZ_FOFA01000013.1"/>
</dbReference>
<evidence type="ECO:0000256" key="5">
    <source>
        <dbReference type="ARBA" id="ARBA00022679"/>
    </source>
</evidence>
<dbReference type="GO" id="GO:0016740">
    <property type="term" value="F:transferase activity"/>
    <property type="evidence" value="ECO:0007669"/>
    <property type="project" value="UniProtKB-KW"/>
</dbReference>